<dbReference type="AlphaFoldDB" id="A0A7W7Z3R2"/>
<comment type="caution">
    <text evidence="1">The sequence shown here is derived from an EMBL/GenBank/DDBJ whole genome shotgun (WGS) entry which is preliminary data.</text>
</comment>
<accession>A0A7W7Z3R2</accession>
<keyword evidence="2" id="KW-1185">Reference proteome</keyword>
<organism evidence="1 2">
    <name type="scientific">Rhodopseudomonas rhenobacensis</name>
    <dbReference type="NCBI Taxonomy" id="87461"/>
    <lineage>
        <taxon>Bacteria</taxon>
        <taxon>Pseudomonadati</taxon>
        <taxon>Pseudomonadota</taxon>
        <taxon>Alphaproteobacteria</taxon>
        <taxon>Hyphomicrobiales</taxon>
        <taxon>Nitrobacteraceae</taxon>
        <taxon>Rhodopseudomonas</taxon>
    </lineage>
</organism>
<reference evidence="1 2" key="1">
    <citation type="submission" date="2020-08" db="EMBL/GenBank/DDBJ databases">
        <title>Genomic Encyclopedia of Type Strains, Phase IV (KMG-IV): sequencing the most valuable type-strain genomes for metagenomic binning, comparative biology and taxonomic classification.</title>
        <authorList>
            <person name="Goeker M."/>
        </authorList>
    </citation>
    <scope>NUCLEOTIDE SEQUENCE [LARGE SCALE GENOMIC DNA]</scope>
    <source>
        <strain evidence="1 2">DSM 12706</strain>
    </source>
</reference>
<dbReference type="EMBL" id="JACHIH010000010">
    <property type="protein sequence ID" value="MBB5047278.1"/>
    <property type="molecule type" value="Genomic_DNA"/>
</dbReference>
<gene>
    <name evidence="1" type="ORF">HNR60_002032</name>
</gene>
<dbReference type="Proteomes" id="UP000542353">
    <property type="component" value="Unassembled WGS sequence"/>
</dbReference>
<proteinExistence type="predicted"/>
<evidence type="ECO:0000313" key="2">
    <source>
        <dbReference type="Proteomes" id="UP000542353"/>
    </source>
</evidence>
<protein>
    <submittedName>
        <fullName evidence="1">Uncharacterized protein</fullName>
    </submittedName>
</protein>
<sequence length="116" mass="12608">MDLSDKRKSVHAVNAAVAGIRLVAGTGSPHPHAPVKIACRTLLSAAIDMCSAEVPELSIVGDELRQAVKTRQREITDKYVNVIEAVREAHSNRLVDIPDTLPNVSNLYRKKGRATD</sequence>
<name>A0A7W7Z3R2_9BRAD</name>
<dbReference type="RefSeq" id="WP_184256957.1">
    <property type="nucleotide sequence ID" value="NZ_JACHIH010000010.1"/>
</dbReference>
<evidence type="ECO:0000313" key="1">
    <source>
        <dbReference type="EMBL" id="MBB5047278.1"/>
    </source>
</evidence>